<dbReference type="GO" id="GO:0005856">
    <property type="term" value="C:cytoskeleton"/>
    <property type="evidence" value="ECO:0007669"/>
    <property type="project" value="UniProtKB-SubCell"/>
</dbReference>
<keyword evidence="2" id="KW-0963">Cytoplasm</keyword>
<feature type="coiled-coil region" evidence="4">
    <location>
        <begin position="472"/>
        <end position="535"/>
    </location>
</feature>
<keyword evidence="8" id="KW-1185">Reference proteome</keyword>
<feature type="coiled-coil region" evidence="4">
    <location>
        <begin position="952"/>
        <end position="1043"/>
    </location>
</feature>
<dbReference type="InterPro" id="IPR003108">
    <property type="entry name" value="GAR_dom"/>
</dbReference>
<keyword evidence="3" id="KW-0206">Cytoskeleton</keyword>
<dbReference type="PANTHER" id="PTHR23159:SF60">
    <property type="entry name" value="SPINDLE ASSEMBLY ABNORMAL PROTEIN 4"/>
    <property type="match status" value="1"/>
</dbReference>
<dbReference type="Pfam" id="PF02187">
    <property type="entry name" value="GAS2"/>
    <property type="match status" value="1"/>
</dbReference>
<dbReference type="InParanoid" id="A0A078A665"/>
<evidence type="ECO:0000256" key="2">
    <source>
        <dbReference type="ARBA" id="ARBA00022490"/>
    </source>
</evidence>
<feature type="coiled-coil region" evidence="4">
    <location>
        <begin position="147"/>
        <end position="187"/>
    </location>
</feature>
<dbReference type="Proteomes" id="UP000039865">
    <property type="component" value="Unassembled WGS sequence"/>
</dbReference>
<evidence type="ECO:0000256" key="4">
    <source>
        <dbReference type="SAM" id="Coils"/>
    </source>
</evidence>
<comment type="subcellular location">
    <subcellularLocation>
        <location evidence="1">Cytoplasm</location>
        <location evidence="1">Cytoskeleton</location>
    </subcellularLocation>
</comment>
<dbReference type="PROSITE" id="PS51460">
    <property type="entry name" value="GAR"/>
    <property type="match status" value="1"/>
</dbReference>
<feature type="coiled-coil region" evidence="4">
    <location>
        <begin position="664"/>
        <end position="731"/>
    </location>
</feature>
<keyword evidence="4" id="KW-0175">Coiled coil</keyword>
<sequence length="1789" mass="207069">MQTSANQLEDQEWDSQQNSGNFLSINVPSRQKLSMQTQNLVLQAKINFIEDLNKEINVQKKQLENDVKFREENEQDNVLIQRQIDQLRVRVEQTRIIVNSKRRDPYKVQKLITLKESQANAEKNLREEIIDIKAALVVQERIHMELNEKLQRYLEDLEQKVSLETKIQTTLESIEKLKLQLEKLYRLQAKLRKGGTERITISETLTTISSILILMNAYERQTIYLENQYLETGVKLYITLDQSRKLVSRNNLVADKLPLTLGTLKDEYILGILERWQSMDLKQNEDTEIEFSKMSVAYFFRIFMVEVKIQEIINYLEQEVKDYEKHRELLQDQGKKIISIEFEQVQIQDIEEGNNLNKIVKARMEHFQKLIIEYTDVNELQKSGVDRFQGKIRVKCVSEVKERTRLSDILSKDGLQRAHRIVDILSKYYHDVEKVMKIKWLNHHTDFFMGFRRNVMDLTSENNDLTANFHILKLVLDKIKNSQKQIDKADIQKADKIIRKLNKFLDSVNKDHVTLVDIERRLKDLDVEYEKLKKIVFEEAKKQVEEGLKHRDTQSSDLNKKERDLDAYLNNKKAEFDLIKNDIDDNDIDVLTKLLVFEGQLIDACQDGELAHEQQTQIQQKIDRLRRQYQNIGTVDMAQLDDAFEIIDILSGLEIHIVGTEQIIDQAYKKIKDFEQNIKDILKSIRNKRKIDCDRSISVTFGQLDKLIKLIDKYNNEIEVIKKDQENMKKTGMKDQEKDRDAFQFDQRILDRMDQLKESGKKRDEFKILLDAYKKSYDSKKDLTDSDTGSEFQRLQVDSDSLKASVEREIQNLEGFVYFDILATKADSQALQNKHKYKQEKHEICMDLRAKKNEDFKGWTAHLKSMKARQQKLEDLLKGIQFSREHQQAYDKFRNRLDQNELVVKRADDQTDSNAKILYSEAADLDLLQEQVVKTQKIEDIHQMLEALKFLTDTFNDDIENYDADLTQLEKDINDYLNKLKASSYQDCQNLLDKLDNSLEKLNNKLKEVDGDFDTVYGEFNPIKDKLKNKDTIQNQLDNLGNDQNGIKGKRDKFAAQIKAMKDKFAKIDPKNVSVKDCENILQEGGLLDVQINDEYDKDVEVQDKLKKLLMRLRNAGKDEEEKQRLLAKLKSLLNDNRDLLKLMKQHIDNADLKANDFEKLYKSMVDSEDYEARKPNNQKKLVKVRGIKGETEKYTGLRSDAEKQMDKFTDAYINGLQDLDDLEDAIKDQTKLNDALKGYVKILGDIVKGLDRRRLKTQDAEVRKNANKHQKLHDDIQEIAKKTQANLDQISIQIKTVDKAKVESLEKQHAEFQGRLNSFRTKFDKISALLKALVDEIKPKDLEATETVGKLAEYIDRLRGIGQALKELKGEIDKLYAEVDDLLTSLSSLGAEKALRDLINRLLDAQKNNQEIIDHIKRMIALTDSYDGYTTGAEDGKFYSGLNARSKKLLQELKDQDAQFTKTIGDIEKIIGVVKNDPKTGDPVKDNALQEKRKGEINQIKGLVDKLIDAKIKIDDEAIGNKKKMSDYILEDKIGRRKEEIDELERQHEDYAAQIAGGKLKAEEEIATNAAVAGQKANVEKLQKCLAELAPLEEKMTEMVAKIQELQVQCSELGENTQNIPQDQNIVEMRLNYYDEHLILKKKIRDLKKELQDLWNRVQAWITQLTTLLGQEPAKVAVKLAFKATDDIDKMLGEILARLGIPVPISKIGGGYYMFGSKKIFCKIINGKLVVRVGGGYMGIEEFIITYGKNEVDKAGLIKNLEDQVKNSGSSGFSAASMVNKNKKVAKK</sequence>
<organism evidence="7 8">
    <name type="scientific">Stylonychia lemnae</name>
    <name type="common">Ciliate</name>
    <dbReference type="NCBI Taxonomy" id="5949"/>
    <lineage>
        <taxon>Eukaryota</taxon>
        <taxon>Sar</taxon>
        <taxon>Alveolata</taxon>
        <taxon>Ciliophora</taxon>
        <taxon>Intramacronucleata</taxon>
        <taxon>Spirotrichea</taxon>
        <taxon>Stichotrichia</taxon>
        <taxon>Sporadotrichida</taxon>
        <taxon>Oxytrichidae</taxon>
        <taxon>Stylonychinae</taxon>
        <taxon>Stylonychia</taxon>
    </lineage>
</organism>
<dbReference type="EMBL" id="CCKQ01006430">
    <property type="protein sequence ID" value="CDW77745.1"/>
    <property type="molecule type" value="Genomic_DNA"/>
</dbReference>
<feature type="coiled-coil region" evidence="4">
    <location>
        <begin position="1116"/>
        <end position="1150"/>
    </location>
</feature>
<dbReference type="Gene3D" id="3.30.920.20">
    <property type="entry name" value="Gas2-like domain"/>
    <property type="match status" value="1"/>
</dbReference>
<reference evidence="7 8" key="1">
    <citation type="submission" date="2014-06" db="EMBL/GenBank/DDBJ databases">
        <authorList>
            <person name="Swart Estienne"/>
        </authorList>
    </citation>
    <scope>NUCLEOTIDE SEQUENCE [LARGE SCALE GENOMIC DNA]</scope>
    <source>
        <strain evidence="7 8">130c</strain>
    </source>
</reference>
<feature type="coiled-coil region" evidence="4">
    <location>
        <begin position="46"/>
        <end position="90"/>
    </location>
</feature>
<evidence type="ECO:0000313" key="8">
    <source>
        <dbReference type="Proteomes" id="UP000039865"/>
    </source>
</evidence>
<accession>A0A078A665</accession>
<proteinExistence type="predicted"/>
<feature type="coiled-coil region" evidence="4">
    <location>
        <begin position="1535"/>
        <end position="1562"/>
    </location>
</feature>
<dbReference type="GO" id="GO:0008017">
    <property type="term" value="F:microtubule binding"/>
    <property type="evidence" value="ECO:0007669"/>
    <property type="project" value="InterPro"/>
</dbReference>
<evidence type="ECO:0000256" key="5">
    <source>
        <dbReference type="SAM" id="MobiDB-lite"/>
    </source>
</evidence>
<feature type="domain" description="GAR" evidence="6">
    <location>
        <begin position="1680"/>
        <end position="1752"/>
    </location>
</feature>
<evidence type="ECO:0000256" key="3">
    <source>
        <dbReference type="ARBA" id="ARBA00023212"/>
    </source>
</evidence>
<evidence type="ECO:0000259" key="6">
    <source>
        <dbReference type="PROSITE" id="PS51460"/>
    </source>
</evidence>
<evidence type="ECO:0000313" key="7">
    <source>
        <dbReference type="EMBL" id="CDW77745.1"/>
    </source>
</evidence>
<dbReference type="SMART" id="SM00243">
    <property type="entry name" value="GAS2"/>
    <property type="match status" value="1"/>
</dbReference>
<name>A0A078A665_STYLE</name>
<dbReference type="PANTHER" id="PTHR23159">
    <property type="entry name" value="CENTROSOMAL PROTEIN 2"/>
    <property type="match status" value="1"/>
</dbReference>
<feature type="coiled-coil region" evidence="4">
    <location>
        <begin position="1590"/>
        <end position="1617"/>
    </location>
</feature>
<dbReference type="SUPFAM" id="SSF143575">
    <property type="entry name" value="GAS2 domain-like"/>
    <property type="match status" value="1"/>
</dbReference>
<protein>
    <recommendedName>
        <fullName evidence="6">GAR domain-containing protein</fullName>
    </recommendedName>
</protein>
<dbReference type="InterPro" id="IPR036534">
    <property type="entry name" value="GAR_dom_sf"/>
</dbReference>
<evidence type="ECO:0000256" key="1">
    <source>
        <dbReference type="ARBA" id="ARBA00004245"/>
    </source>
</evidence>
<feature type="coiled-coil region" evidence="4">
    <location>
        <begin position="1359"/>
        <end position="1386"/>
    </location>
</feature>
<gene>
    <name evidence="7" type="primary">Contig17899.g19033</name>
    <name evidence="7" type="ORF">STYLEM_6711</name>
</gene>
<feature type="region of interest" description="Disordered" evidence="5">
    <location>
        <begin position="1"/>
        <end position="21"/>
    </location>
</feature>